<dbReference type="AlphaFoldDB" id="A0A4D7BA71"/>
<dbReference type="Proteomes" id="UP000298781">
    <property type="component" value="Chromosome"/>
</dbReference>
<evidence type="ECO:0000256" key="2">
    <source>
        <dbReference type="ARBA" id="ARBA00022617"/>
    </source>
</evidence>
<dbReference type="GO" id="GO:0019825">
    <property type="term" value="F:oxygen binding"/>
    <property type="evidence" value="ECO:0007669"/>
    <property type="project" value="InterPro"/>
</dbReference>
<dbReference type="InterPro" id="IPR009050">
    <property type="entry name" value="Globin-like_sf"/>
</dbReference>
<keyword evidence="2" id="KW-0349">Heme</keyword>
<keyword evidence="1" id="KW-0813">Transport</keyword>
<dbReference type="RefSeq" id="WP_136962941.1">
    <property type="nucleotide sequence ID" value="NZ_CP039690.1"/>
</dbReference>
<dbReference type="InterPro" id="IPR012292">
    <property type="entry name" value="Globin/Proto"/>
</dbReference>
<dbReference type="SUPFAM" id="SSF46458">
    <property type="entry name" value="Globin-like"/>
    <property type="match status" value="1"/>
</dbReference>
<gene>
    <name evidence="5" type="ORF">E8M01_26770</name>
</gene>
<dbReference type="InterPro" id="IPR001486">
    <property type="entry name" value="Hemoglobin_trunc"/>
</dbReference>
<keyword evidence="6" id="KW-1185">Reference proteome</keyword>
<dbReference type="Pfam" id="PF01152">
    <property type="entry name" value="Bac_globin"/>
    <property type="match status" value="1"/>
</dbReference>
<keyword evidence="3" id="KW-0479">Metal-binding</keyword>
<dbReference type="Gene3D" id="1.10.490.10">
    <property type="entry name" value="Globins"/>
    <property type="match status" value="1"/>
</dbReference>
<name>A0A4D7BA71_9HYPH</name>
<evidence type="ECO:0000256" key="1">
    <source>
        <dbReference type="ARBA" id="ARBA00022448"/>
    </source>
</evidence>
<proteinExistence type="predicted"/>
<keyword evidence="4" id="KW-0408">Iron</keyword>
<dbReference type="KEGG" id="pstg:E8M01_26770"/>
<dbReference type="GO" id="GO:0046872">
    <property type="term" value="F:metal ion binding"/>
    <property type="evidence" value="ECO:0007669"/>
    <property type="project" value="UniProtKB-KW"/>
</dbReference>
<reference evidence="5 6" key="1">
    <citation type="submission" date="2019-04" db="EMBL/GenBank/DDBJ databases">
        <title>Phreatobacter aquaticus sp. nov.</title>
        <authorList>
            <person name="Choi A."/>
        </authorList>
    </citation>
    <scope>NUCLEOTIDE SEQUENCE [LARGE SCALE GENOMIC DNA]</scope>
    <source>
        <strain evidence="5 6">KCTC 52518</strain>
    </source>
</reference>
<evidence type="ECO:0000256" key="3">
    <source>
        <dbReference type="ARBA" id="ARBA00022723"/>
    </source>
</evidence>
<evidence type="ECO:0000313" key="5">
    <source>
        <dbReference type="EMBL" id="QCI67510.1"/>
    </source>
</evidence>
<evidence type="ECO:0000256" key="4">
    <source>
        <dbReference type="ARBA" id="ARBA00023004"/>
    </source>
</evidence>
<organism evidence="5 6">
    <name type="scientific">Phreatobacter stygius</name>
    <dbReference type="NCBI Taxonomy" id="1940610"/>
    <lineage>
        <taxon>Bacteria</taxon>
        <taxon>Pseudomonadati</taxon>
        <taxon>Pseudomonadota</taxon>
        <taxon>Alphaproteobacteria</taxon>
        <taxon>Hyphomicrobiales</taxon>
        <taxon>Phreatobacteraceae</taxon>
        <taxon>Phreatobacter</taxon>
    </lineage>
</organism>
<dbReference type="OrthoDB" id="25954at2"/>
<protein>
    <submittedName>
        <fullName evidence="5">Group III truncated hemoglobin</fullName>
    </submittedName>
</protein>
<dbReference type="EMBL" id="CP039690">
    <property type="protein sequence ID" value="QCI67510.1"/>
    <property type="molecule type" value="Genomic_DNA"/>
</dbReference>
<evidence type="ECO:0000313" key="6">
    <source>
        <dbReference type="Proteomes" id="UP000298781"/>
    </source>
</evidence>
<dbReference type="CDD" id="cd08916">
    <property type="entry name" value="TrHb3_P"/>
    <property type="match status" value="1"/>
</dbReference>
<accession>A0A4D7BA71</accession>
<sequence length="128" mass="14410">MASIETVDTAAIRHLIERFYGKVRQDPELGPIFDAAVDDWDAHVGILQAFWTRVMLGQGQYKGDPLSVHRQLPLKPELFAIWLGLWRATTAELFDQEIAAQFDARAERIADSLIAGLFFKPEAAKATR</sequence>
<dbReference type="GO" id="GO:0020037">
    <property type="term" value="F:heme binding"/>
    <property type="evidence" value="ECO:0007669"/>
    <property type="project" value="InterPro"/>
</dbReference>